<evidence type="ECO:0000259" key="3">
    <source>
        <dbReference type="PROSITE" id="PS51168"/>
    </source>
</evidence>
<dbReference type="PANTHER" id="PTHR43018:SF1">
    <property type="entry name" value="PROTEIN AROA(G)"/>
    <property type="match status" value="1"/>
</dbReference>
<comment type="caution">
    <text evidence="4">The sequence shown here is derived from an EMBL/GenBank/DDBJ whole genome shotgun (WGS) entry which is preliminary data.</text>
</comment>
<dbReference type="PANTHER" id="PTHR43018">
    <property type="entry name" value="PHOSPHO-2-DEHYDRO-3-DEOXYHEPTONATE ALDOLASE"/>
    <property type="match status" value="1"/>
</dbReference>
<name>A0ABQ1WD45_9BACT</name>
<dbReference type="InterPro" id="IPR036979">
    <property type="entry name" value="CM_dom_sf"/>
</dbReference>
<dbReference type="Gene3D" id="1.20.59.10">
    <property type="entry name" value="Chorismate mutase"/>
    <property type="match status" value="1"/>
</dbReference>
<evidence type="ECO:0000313" key="4">
    <source>
        <dbReference type="EMBL" id="GGG24460.1"/>
    </source>
</evidence>
<dbReference type="Pfam" id="PF01817">
    <property type="entry name" value="CM_2"/>
    <property type="match status" value="1"/>
</dbReference>
<dbReference type="SUPFAM" id="SSF48600">
    <property type="entry name" value="Chorismate mutase II"/>
    <property type="match status" value="1"/>
</dbReference>
<protein>
    <recommendedName>
        <fullName evidence="1">chorismate mutase</fullName>
        <ecNumber evidence="1">5.4.99.5</ecNumber>
    </recommendedName>
</protein>
<evidence type="ECO:0000256" key="2">
    <source>
        <dbReference type="ARBA" id="ARBA00022679"/>
    </source>
</evidence>
<dbReference type="EC" id="5.4.99.5" evidence="1"/>
<dbReference type="SUPFAM" id="SSF51569">
    <property type="entry name" value="Aldolase"/>
    <property type="match status" value="1"/>
</dbReference>
<dbReference type="Gene3D" id="3.20.20.70">
    <property type="entry name" value="Aldolase class I"/>
    <property type="match status" value="1"/>
</dbReference>
<dbReference type="Proteomes" id="UP000634043">
    <property type="component" value="Unassembled WGS sequence"/>
</dbReference>
<dbReference type="InterPro" id="IPR036263">
    <property type="entry name" value="Chorismate_II_sf"/>
</dbReference>
<keyword evidence="2" id="KW-0808">Transferase</keyword>
<dbReference type="SMART" id="SM00830">
    <property type="entry name" value="CM_2"/>
    <property type="match status" value="1"/>
</dbReference>
<proteinExistence type="predicted"/>
<dbReference type="EMBL" id="BMFP01000006">
    <property type="protein sequence ID" value="GGG24460.1"/>
    <property type="molecule type" value="Genomic_DNA"/>
</dbReference>
<keyword evidence="5" id="KW-1185">Reference proteome</keyword>
<evidence type="ECO:0000313" key="5">
    <source>
        <dbReference type="Proteomes" id="UP000634043"/>
    </source>
</evidence>
<dbReference type="InterPro" id="IPR013785">
    <property type="entry name" value="Aldolase_TIM"/>
</dbReference>
<evidence type="ECO:0000256" key="1">
    <source>
        <dbReference type="ARBA" id="ARBA00012404"/>
    </source>
</evidence>
<dbReference type="InterPro" id="IPR002701">
    <property type="entry name" value="CM_II_prokaryot"/>
</dbReference>
<dbReference type="InterPro" id="IPR006218">
    <property type="entry name" value="DAHP1/KDSA"/>
</dbReference>
<dbReference type="Pfam" id="PF00793">
    <property type="entry name" value="DAHP_synth_1"/>
    <property type="match status" value="1"/>
</dbReference>
<sequence length="370" mass="41038">MKLRLKSTKHNTLIMNTMKKINNTWPTNTKEQPLIIAGPCSAETEEQVMEIAHQLKTTGTSIYRAGIWKPRTRPGMFEGVGAEGLKWLQRVKEETGLRVATEVANKDHVNECLKHGIDVLWIGARTTANPFAVQEIADALQGVDVPVLVKNPVNPDVNLWLGAIERLEKAGISNPGAIHRGISPLGKSIYRNNPEWQMPLALKEQRPDILLINDPSHIAGNRQLLAGIAETAIGLEMEGLMIETHHNPDAAWSDAAQQITPQALTVLLAKMKLTTGTAAEVATADLGNMRSSIDYIDEQLIDLLSYRMQVVAEIGQYKRQHGMAVIQEERWTELLTKHASQAAGRNLDGEFVTQLFNSIHRESVNRQNLV</sequence>
<dbReference type="PROSITE" id="PS51168">
    <property type="entry name" value="CHORISMATE_MUT_2"/>
    <property type="match status" value="1"/>
</dbReference>
<reference evidence="5" key="1">
    <citation type="journal article" date="2019" name="Int. J. Syst. Evol. Microbiol.">
        <title>The Global Catalogue of Microorganisms (GCM) 10K type strain sequencing project: providing services to taxonomists for standard genome sequencing and annotation.</title>
        <authorList>
            <consortium name="The Broad Institute Genomics Platform"/>
            <consortium name="The Broad Institute Genome Sequencing Center for Infectious Disease"/>
            <person name="Wu L."/>
            <person name="Ma J."/>
        </authorList>
    </citation>
    <scope>NUCLEOTIDE SEQUENCE [LARGE SCALE GENOMIC DNA]</scope>
    <source>
        <strain evidence="5">CGMCC 1.12749</strain>
    </source>
</reference>
<organism evidence="4 5">
    <name type="scientific">Pontibacter amylolyticus</name>
    <dbReference type="NCBI Taxonomy" id="1424080"/>
    <lineage>
        <taxon>Bacteria</taxon>
        <taxon>Pseudomonadati</taxon>
        <taxon>Bacteroidota</taxon>
        <taxon>Cytophagia</taxon>
        <taxon>Cytophagales</taxon>
        <taxon>Hymenobacteraceae</taxon>
        <taxon>Pontibacter</taxon>
    </lineage>
</organism>
<gene>
    <name evidence="4" type="ORF">GCM10011323_30320</name>
</gene>
<dbReference type="InterPro" id="IPR052899">
    <property type="entry name" value="Class-I_DAHP_synthase"/>
</dbReference>
<accession>A0ABQ1WD45</accession>
<feature type="domain" description="Chorismate mutase" evidence="3">
    <location>
        <begin position="280"/>
        <end position="370"/>
    </location>
</feature>